<evidence type="ECO:0000313" key="5">
    <source>
        <dbReference type="Proteomes" id="UP000532440"/>
    </source>
</evidence>
<gene>
    <name evidence="4" type="ORF">HNQ70_000478</name>
</gene>
<protein>
    <recommendedName>
        <fullName evidence="3">DUF4124 domain-containing protein</fullName>
    </recommendedName>
</protein>
<evidence type="ECO:0000256" key="1">
    <source>
        <dbReference type="SAM" id="MobiDB-lite"/>
    </source>
</evidence>
<keyword evidence="5" id="KW-1185">Reference proteome</keyword>
<organism evidence="4 5">
    <name type="scientific">Quisquiliibacterium transsilvanicum</name>
    <dbReference type="NCBI Taxonomy" id="1549638"/>
    <lineage>
        <taxon>Bacteria</taxon>
        <taxon>Pseudomonadati</taxon>
        <taxon>Pseudomonadota</taxon>
        <taxon>Betaproteobacteria</taxon>
        <taxon>Burkholderiales</taxon>
        <taxon>Burkholderiaceae</taxon>
        <taxon>Quisquiliibacterium</taxon>
    </lineage>
</organism>
<dbReference type="EMBL" id="JACHGB010000001">
    <property type="protein sequence ID" value="MBB5270494.1"/>
    <property type="molecule type" value="Genomic_DNA"/>
</dbReference>
<dbReference type="Pfam" id="PF13511">
    <property type="entry name" value="DUF4124"/>
    <property type="match status" value="1"/>
</dbReference>
<sequence>MRTKIPRCALALLGLALVGTAQAQWKWLDSAGQVNYSDHPPPVSVPATRILSQGGTMRAAQAVQAAGAAGTAGGGGSAGGVARDAAATPDVRANATSGSAGAPAQQAASGAPAGAPASAAPGAGSSAAPAKPRTAAERLNDLRKQQALKETAEREAAQLQRAQAGVAKWCEELQGRARTLESGMRMARVEADGEQAVLSDEERASQLQGIRRDLAAQCASGT</sequence>
<dbReference type="RefSeq" id="WP_183963888.1">
    <property type="nucleotide sequence ID" value="NZ_BAABEW010000004.1"/>
</dbReference>
<dbReference type="AlphaFoldDB" id="A0A7W8M808"/>
<comment type="caution">
    <text evidence="4">The sequence shown here is derived from an EMBL/GenBank/DDBJ whole genome shotgun (WGS) entry which is preliminary data.</text>
</comment>
<feature type="chain" id="PRO_5031539936" description="DUF4124 domain-containing protein" evidence="2">
    <location>
        <begin position="24"/>
        <end position="222"/>
    </location>
</feature>
<evidence type="ECO:0000256" key="2">
    <source>
        <dbReference type="SAM" id="SignalP"/>
    </source>
</evidence>
<keyword evidence="2" id="KW-0732">Signal</keyword>
<name>A0A7W8M808_9BURK</name>
<feature type="compositionally biased region" description="Low complexity" evidence="1">
    <location>
        <begin position="97"/>
        <end position="130"/>
    </location>
</feature>
<proteinExistence type="predicted"/>
<feature type="signal peptide" evidence="2">
    <location>
        <begin position="1"/>
        <end position="23"/>
    </location>
</feature>
<evidence type="ECO:0000313" key="4">
    <source>
        <dbReference type="EMBL" id="MBB5270494.1"/>
    </source>
</evidence>
<accession>A0A7W8M808</accession>
<feature type="region of interest" description="Disordered" evidence="1">
    <location>
        <begin position="91"/>
        <end position="135"/>
    </location>
</feature>
<dbReference type="Proteomes" id="UP000532440">
    <property type="component" value="Unassembled WGS sequence"/>
</dbReference>
<reference evidence="4 5" key="1">
    <citation type="submission" date="2020-08" db="EMBL/GenBank/DDBJ databases">
        <title>Genomic Encyclopedia of Type Strains, Phase IV (KMG-IV): sequencing the most valuable type-strain genomes for metagenomic binning, comparative biology and taxonomic classification.</title>
        <authorList>
            <person name="Goeker M."/>
        </authorList>
    </citation>
    <scope>NUCLEOTIDE SEQUENCE [LARGE SCALE GENOMIC DNA]</scope>
    <source>
        <strain evidence="4 5">DSM 29781</strain>
    </source>
</reference>
<dbReference type="InterPro" id="IPR025392">
    <property type="entry name" value="DUF4124"/>
</dbReference>
<evidence type="ECO:0000259" key="3">
    <source>
        <dbReference type="Pfam" id="PF13511"/>
    </source>
</evidence>
<feature type="domain" description="DUF4124" evidence="3">
    <location>
        <begin position="11"/>
        <end position="65"/>
    </location>
</feature>